<accession>X1CUP3</accession>
<gene>
    <name evidence="1" type="ORF">S01H4_64632</name>
</gene>
<comment type="caution">
    <text evidence="1">The sequence shown here is derived from an EMBL/GenBank/DDBJ whole genome shotgun (WGS) entry which is preliminary data.</text>
</comment>
<dbReference type="AlphaFoldDB" id="X1CUP3"/>
<organism evidence="1">
    <name type="scientific">marine sediment metagenome</name>
    <dbReference type="NCBI Taxonomy" id="412755"/>
    <lineage>
        <taxon>unclassified sequences</taxon>
        <taxon>metagenomes</taxon>
        <taxon>ecological metagenomes</taxon>
    </lineage>
</organism>
<name>X1CUP3_9ZZZZ</name>
<feature type="non-terminal residue" evidence="1">
    <location>
        <position position="50"/>
    </location>
</feature>
<reference evidence="1" key="1">
    <citation type="journal article" date="2014" name="Front. Microbiol.">
        <title>High frequency of phylogenetically diverse reductive dehalogenase-homologous genes in deep subseafloor sedimentary metagenomes.</title>
        <authorList>
            <person name="Kawai M."/>
            <person name="Futagami T."/>
            <person name="Toyoda A."/>
            <person name="Takaki Y."/>
            <person name="Nishi S."/>
            <person name="Hori S."/>
            <person name="Arai W."/>
            <person name="Tsubouchi T."/>
            <person name="Morono Y."/>
            <person name="Uchiyama I."/>
            <person name="Ito T."/>
            <person name="Fujiyama A."/>
            <person name="Inagaki F."/>
            <person name="Takami H."/>
        </authorList>
    </citation>
    <scope>NUCLEOTIDE SEQUENCE</scope>
    <source>
        <strain evidence="1">Expedition CK06-06</strain>
    </source>
</reference>
<dbReference type="EMBL" id="BART01039261">
    <property type="protein sequence ID" value="GAH12226.1"/>
    <property type="molecule type" value="Genomic_DNA"/>
</dbReference>
<protein>
    <submittedName>
        <fullName evidence="1">Uncharacterized protein</fullName>
    </submittedName>
</protein>
<proteinExistence type="predicted"/>
<evidence type="ECO:0000313" key="1">
    <source>
        <dbReference type="EMBL" id="GAH12226.1"/>
    </source>
</evidence>
<sequence length="50" mass="5711">MKIITLEDMSKAIANRVGIDRIKAKRVAGFVMDLFGYDDRIIDNILEPED</sequence>